<dbReference type="InterPro" id="IPR013783">
    <property type="entry name" value="Ig-like_fold"/>
</dbReference>
<evidence type="ECO:0000313" key="2">
    <source>
        <dbReference type="EMBL" id="QAV17629.1"/>
    </source>
</evidence>
<sequence>MAIQKPYNISLKGTTVDAKDSIKVSWQSSGDMSTGFQVQIYRNQDNNLIYDSGRITSFAKTYSLPAFALPNGYELKVKVTIWDSGNNFAVSDTEIFQTSSRPNVSVSPIGIVNSQSYEFSATYSQNEDIPLRSWISFLYDKDKTLISQSNVRMSTPLVYLINYLKSGSSYFVEFQATSNKGSVGTSGLIPFSVSYLQPDISINLDAKNIKNAGIQLSWKTIQIIGSTTKQPVYLNGEKLDLRDDVFTFTDGFHVDADFTLKLWFEDIKSYTDLLVLKGQNGIMTLQYWDDDQRFHLFREVYNYRSHYASQPLTGNGYFLCIQQIGGDMNIFGEVN</sequence>
<gene>
    <name evidence="1" type="ORF">M5X16_25560</name>
    <name evidence="2" type="ORF">PC41400_08105</name>
</gene>
<dbReference type="OrthoDB" id="2582167at2"/>
<dbReference type="Gene3D" id="2.60.40.10">
    <property type="entry name" value="Immunoglobulins"/>
    <property type="match status" value="1"/>
</dbReference>
<reference evidence="2 3" key="1">
    <citation type="submission" date="2018-01" db="EMBL/GenBank/DDBJ databases">
        <title>The whole genome sequencing and assembly of Paenibacillus chitinolyticus KCCM 41400 strain.</title>
        <authorList>
            <person name="Kim J.-Y."/>
            <person name="Park M.-K."/>
            <person name="Lee Y.-J."/>
            <person name="Yi H."/>
            <person name="Bahn Y.-S."/>
            <person name="Kim J.F."/>
            <person name="Lee D.-W."/>
        </authorList>
    </citation>
    <scope>NUCLEOTIDE SEQUENCE [LARGE SCALE GENOMIC DNA]</scope>
    <source>
        <strain evidence="2 3">KCCM 41400</strain>
    </source>
</reference>
<dbReference type="Proteomes" id="UP001527202">
    <property type="component" value="Unassembled WGS sequence"/>
</dbReference>
<evidence type="ECO:0000313" key="4">
    <source>
        <dbReference type="Proteomes" id="UP001527202"/>
    </source>
</evidence>
<dbReference type="Proteomes" id="UP000288943">
    <property type="component" value="Chromosome"/>
</dbReference>
<dbReference type="RefSeq" id="WP_042229089.1">
    <property type="nucleotide sequence ID" value="NZ_CP026520.1"/>
</dbReference>
<accession>A0A410WTA1</accession>
<dbReference type="KEGG" id="pchi:PC41400_08105"/>
<name>A0A410WTA1_9BACL</name>
<keyword evidence="4" id="KW-1185">Reference proteome</keyword>
<evidence type="ECO:0000313" key="3">
    <source>
        <dbReference type="Proteomes" id="UP000288943"/>
    </source>
</evidence>
<dbReference type="EMBL" id="JAMDMJ010000039">
    <property type="protein sequence ID" value="MCY9599130.1"/>
    <property type="molecule type" value="Genomic_DNA"/>
</dbReference>
<proteinExistence type="predicted"/>
<dbReference type="AlphaFoldDB" id="A0A410WTA1"/>
<protein>
    <submittedName>
        <fullName evidence="2">Uncharacterized protein</fullName>
    </submittedName>
</protein>
<dbReference type="EMBL" id="CP026520">
    <property type="protein sequence ID" value="QAV17629.1"/>
    <property type="molecule type" value="Genomic_DNA"/>
</dbReference>
<organism evidence="2 3">
    <name type="scientific">Paenibacillus chitinolyticus</name>
    <dbReference type="NCBI Taxonomy" id="79263"/>
    <lineage>
        <taxon>Bacteria</taxon>
        <taxon>Bacillati</taxon>
        <taxon>Bacillota</taxon>
        <taxon>Bacilli</taxon>
        <taxon>Bacillales</taxon>
        <taxon>Paenibacillaceae</taxon>
        <taxon>Paenibacillus</taxon>
    </lineage>
</organism>
<dbReference type="GeneID" id="95374773"/>
<reference evidence="1 4" key="2">
    <citation type="submission" date="2022-05" db="EMBL/GenBank/DDBJ databases">
        <title>Genome Sequencing of Bee-Associated Microbes.</title>
        <authorList>
            <person name="Dunlap C."/>
        </authorList>
    </citation>
    <scope>NUCLEOTIDE SEQUENCE [LARGE SCALE GENOMIC DNA]</scope>
    <source>
        <strain evidence="1 4">NRRL B-23120</strain>
    </source>
</reference>
<evidence type="ECO:0000313" key="1">
    <source>
        <dbReference type="EMBL" id="MCY9599130.1"/>
    </source>
</evidence>